<dbReference type="SUPFAM" id="SSF46689">
    <property type="entry name" value="Homeodomain-like"/>
    <property type="match status" value="1"/>
</dbReference>
<dbReference type="InterPro" id="IPR050109">
    <property type="entry name" value="HTH-type_TetR-like_transc_reg"/>
</dbReference>
<dbReference type="Pfam" id="PF00440">
    <property type="entry name" value="TetR_N"/>
    <property type="match status" value="1"/>
</dbReference>
<evidence type="ECO:0000256" key="1">
    <source>
        <dbReference type="ARBA" id="ARBA00023125"/>
    </source>
</evidence>
<evidence type="ECO:0000313" key="4">
    <source>
        <dbReference type="EMBL" id="MEY1661006.1"/>
    </source>
</evidence>
<feature type="domain" description="HTH tetR-type" evidence="3">
    <location>
        <begin position="1"/>
        <end position="61"/>
    </location>
</feature>
<dbReference type="EMBL" id="JBGCUO010000001">
    <property type="protein sequence ID" value="MEY1661006.1"/>
    <property type="molecule type" value="Genomic_DNA"/>
</dbReference>
<organism evidence="4 5">
    <name type="scientific">Isoalcanivorax beigongshangi</name>
    <dbReference type="NCBI Taxonomy" id="3238810"/>
    <lineage>
        <taxon>Bacteria</taxon>
        <taxon>Pseudomonadati</taxon>
        <taxon>Pseudomonadota</taxon>
        <taxon>Gammaproteobacteria</taxon>
        <taxon>Oceanospirillales</taxon>
        <taxon>Alcanivoracaceae</taxon>
        <taxon>Isoalcanivorax</taxon>
    </lineage>
</organism>
<dbReference type="PANTHER" id="PTHR30055:SF200">
    <property type="entry name" value="HTH-TYPE TRANSCRIPTIONAL REPRESSOR BDCR"/>
    <property type="match status" value="1"/>
</dbReference>
<accession>A0ABV4AGZ3</accession>
<dbReference type="PRINTS" id="PR00455">
    <property type="entry name" value="HTHTETR"/>
</dbReference>
<dbReference type="PROSITE" id="PS50977">
    <property type="entry name" value="HTH_TETR_2"/>
    <property type="match status" value="1"/>
</dbReference>
<name>A0ABV4AGZ3_9GAMM</name>
<sequence>MSKRNDILDTALLLFNRHGYQAVGVDLIRDRAQVSKMTLYKYFPTKDVLIEAVLALRHQRFTASLCACVEGTPNAGEQLQRLLAWHRRWFASAEFHGCMFIKAANEFGDAEELLELSRQHKQWLRNYLSGIFSAMGRTDAVQAAACTQALLDGALIDATLYREQAHAEALWQGLYRWLALPPPAPDTEACGADDFLA</sequence>
<dbReference type="Proteomes" id="UP001562065">
    <property type="component" value="Unassembled WGS sequence"/>
</dbReference>
<reference evidence="4 5" key="1">
    <citation type="submission" date="2024-07" db="EMBL/GenBank/DDBJ databases">
        <authorList>
            <person name="Ren Q."/>
        </authorList>
    </citation>
    <scope>NUCLEOTIDE SEQUENCE [LARGE SCALE GENOMIC DNA]</scope>
    <source>
        <strain evidence="4 5">REN37</strain>
    </source>
</reference>
<dbReference type="PANTHER" id="PTHR30055">
    <property type="entry name" value="HTH-TYPE TRANSCRIPTIONAL REGULATOR RUTR"/>
    <property type="match status" value="1"/>
</dbReference>
<feature type="DNA-binding region" description="H-T-H motif" evidence="2">
    <location>
        <begin position="24"/>
        <end position="43"/>
    </location>
</feature>
<dbReference type="SUPFAM" id="SSF48498">
    <property type="entry name" value="Tetracyclin repressor-like, C-terminal domain"/>
    <property type="match status" value="1"/>
</dbReference>
<evidence type="ECO:0000256" key="2">
    <source>
        <dbReference type="PROSITE-ProRule" id="PRU00335"/>
    </source>
</evidence>
<proteinExistence type="predicted"/>
<gene>
    <name evidence="4" type="ORF">AB5I84_02460</name>
</gene>
<keyword evidence="1 2" id="KW-0238">DNA-binding</keyword>
<protein>
    <submittedName>
        <fullName evidence="4">TetR/AcrR family transcriptional regulator</fullName>
    </submittedName>
</protein>
<dbReference type="RefSeq" id="WP_369454244.1">
    <property type="nucleotide sequence ID" value="NZ_JBGCUO010000001.1"/>
</dbReference>
<dbReference type="InterPro" id="IPR009057">
    <property type="entry name" value="Homeodomain-like_sf"/>
</dbReference>
<dbReference type="Gene3D" id="1.10.357.10">
    <property type="entry name" value="Tetracycline Repressor, domain 2"/>
    <property type="match status" value="1"/>
</dbReference>
<comment type="caution">
    <text evidence="4">The sequence shown here is derived from an EMBL/GenBank/DDBJ whole genome shotgun (WGS) entry which is preliminary data.</text>
</comment>
<evidence type="ECO:0000313" key="5">
    <source>
        <dbReference type="Proteomes" id="UP001562065"/>
    </source>
</evidence>
<dbReference type="InterPro" id="IPR001647">
    <property type="entry name" value="HTH_TetR"/>
</dbReference>
<dbReference type="InterPro" id="IPR036271">
    <property type="entry name" value="Tet_transcr_reg_TetR-rel_C_sf"/>
</dbReference>
<evidence type="ECO:0000259" key="3">
    <source>
        <dbReference type="PROSITE" id="PS50977"/>
    </source>
</evidence>
<keyword evidence="5" id="KW-1185">Reference proteome</keyword>